<dbReference type="InterPro" id="IPR052779">
    <property type="entry name" value="WDR62"/>
</dbReference>
<dbReference type="OrthoDB" id="6154712at2759"/>
<gene>
    <name evidence="2" type="ORF">EGW08_014871</name>
</gene>
<name>A0A3S1B141_ELYCH</name>
<feature type="region of interest" description="Disordered" evidence="1">
    <location>
        <begin position="72"/>
        <end position="276"/>
    </location>
</feature>
<evidence type="ECO:0000313" key="3">
    <source>
        <dbReference type="Proteomes" id="UP000271974"/>
    </source>
</evidence>
<dbReference type="InterPro" id="IPR001680">
    <property type="entry name" value="WD40_rpt"/>
</dbReference>
<dbReference type="SUPFAM" id="SSF50978">
    <property type="entry name" value="WD40 repeat-like"/>
    <property type="match status" value="1"/>
</dbReference>
<feature type="compositionally biased region" description="Polar residues" evidence="1">
    <location>
        <begin position="175"/>
        <end position="187"/>
    </location>
</feature>
<sequence length="778" mass="86119">MAPTKRKKNTVREASIFDSSSRDVSKGSPNQIGPTARPAYVDPTGRPRHTRLKDRYKYAWSKERRCYSETRENYFFVGSAKRPKSVGTNQRPSSVGTNGRSKERRSFSETRENPFCVGSNKLPKSVGTNGRSKESRSPNETRENPNCFGYVKRPKSDGTNQRPNSIGINHRPYSVETTNQKPNSVGTNIKPKYVGTNRRPYSAGTNQRPKSVGTNQKPYSVGTNQMPYSVGTDQSPKSTETYERTKNDETNEKPNLLESNERPNQIKPKESHTGTKNKSNCISFTCAEAYEARKRQLNERNWFANTSLRLALGMTCPNRNCLAVDPGSGAVVYPASGVAVLLDTLSLKQLGYVQASKQSISCVNFSPDGQYILLGELGHRPALWVWSRLLDYQVAKFQGHEFGVAFASFSRSMDVLVSLGTNHDGSIYVWSWPNSEMISCNRFAEVIYAMSFSLVGSYFVTCGFHHIRFWYPCAGSWAGAPETLPGRSVIMRDNKKRTFVDVAFGSMRSEKFVYSVTTCGLVCKINSQRQVTHFLKLQKSKLTSVQVKDDLLVVGTAQDCVHFLSATAMQYKFSVTVPLDESLASPGHRVKFRGNIYLGLDDVHKQLTAVLGNGDLCVWDVANPGSITRKFFASGHNKVISGLDGGLTAVDTDKASDAELSASLTDRDTAGDTIVSVSHDGTLRQWKLTLGRQVSCKTSRALYTGNYNTRDPATCDTEVITVVKICQELSLVVIGDSKGVLTVYEAESLEAIRCFAGHSRGVTVIFFHTATGDNRHAR</sequence>
<feature type="compositionally biased region" description="Basic and acidic residues" evidence="1">
    <location>
        <begin position="131"/>
        <end position="143"/>
    </location>
</feature>
<proteinExistence type="predicted"/>
<feature type="non-terminal residue" evidence="2">
    <location>
        <position position="778"/>
    </location>
</feature>
<dbReference type="Pfam" id="PF00400">
    <property type="entry name" value="WD40"/>
    <property type="match status" value="1"/>
</dbReference>
<feature type="compositionally biased region" description="Polar residues" evidence="1">
    <location>
        <begin position="157"/>
        <end position="167"/>
    </location>
</feature>
<dbReference type="EMBL" id="RQTK01000586">
    <property type="protein sequence ID" value="RUS77357.1"/>
    <property type="molecule type" value="Genomic_DNA"/>
</dbReference>
<feature type="region of interest" description="Disordered" evidence="1">
    <location>
        <begin position="1"/>
        <end position="49"/>
    </location>
</feature>
<feature type="compositionally biased region" description="Polar residues" evidence="1">
    <location>
        <begin position="86"/>
        <end position="99"/>
    </location>
</feature>
<dbReference type="AlphaFoldDB" id="A0A3S1B141"/>
<feature type="compositionally biased region" description="Polar residues" evidence="1">
    <location>
        <begin position="203"/>
        <end position="239"/>
    </location>
</feature>
<feature type="compositionally biased region" description="Basic and acidic residues" evidence="1">
    <location>
        <begin position="100"/>
        <end position="112"/>
    </location>
</feature>
<dbReference type="SMART" id="SM00320">
    <property type="entry name" value="WD40"/>
    <property type="match status" value="5"/>
</dbReference>
<dbReference type="Proteomes" id="UP000271974">
    <property type="component" value="Unassembled WGS sequence"/>
</dbReference>
<feature type="compositionally biased region" description="Basic and acidic residues" evidence="1">
    <location>
        <begin position="240"/>
        <end position="252"/>
    </location>
</feature>
<keyword evidence="3" id="KW-1185">Reference proteome</keyword>
<organism evidence="2 3">
    <name type="scientific">Elysia chlorotica</name>
    <name type="common">Eastern emerald elysia</name>
    <name type="synonym">Sea slug</name>
    <dbReference type="NCBI Taxonomy" id="188477"/>
    <lineage>
        <taxon>Eukaryota</taxon>
        <taxon>Metazoa</taxon>
        <taxon>Spiralia</taxon>
        <taxon>Lophotrochozoa</taxon>
        <taxon>Mollusca</taxon>
        <taxon>Gastropoda</taxon>
        <taxon>Heterobranchia</taxon>
        <taxon>Euthyneura</taxon>
        <taxon>Panpulmonata</taxon>
        <taxon>Sacoglossa</taxon>
        <taxon>Placobranchoidea</taxon>
        <taxon>Plakobranchidae</taxon>
        <taxon>Elysia</taxon>
    </lineage>
</organism>
<dbReference type="Gene3D" id="2.130.10.10">
    <property type="entry name" value="YVTN repeat-like/Quinoprotein amine dehydrogenase"/>
    <property type="match status" value="2"/>
</dbReference>
<reference evidence="2 3" key="1">
    <citation type="submission" date="2019-01" db="EMBL/GenBank/DDBJ databases">
        <title>A draft genome assembly of the solar-powered sea slug Elysia chlorotica.</title>
        <authorList>
            <person name="Cai H."/>
            <person name="Li Q."/>
            <person name="Fang X."/>
            <person name="Li J."/>
            <person name="Curtis N.E."/>
            <person name="Altenburger A."/>
            <person name="Shibata T."/>
            <person name="Feng M."/>
            <person name="Maeda T."/>
            <person name="Schwartz J.A."/>
            <person name="Shigenobu S."/>
            <person name="Lundholm N."/>
            <person name="Nishiyama T."/>
            <person name="Yang H."/>
            <person name="Hasebe M."/>
            <person name="Li S."/>
            <person name="Pierce S.K."/>
            <person name="Wang J."/>
        </authorList>
    </citation>
    <scope>NUCLEOTIDE SEQUENCE [LARGE SCALE GENOMIC DNA]</scope>
    <source>
        <strain evidence="2">EC2010</strain>
        <tissue evidence="2">Whole organism of an adult</tissue>
    </source>
</reference>
<dbReference type="PANTHER" id="PTHR45589:SF1">
    <property type="entry name" value="WD REPEAT DOMAIN 62, ISOFORM G"/>
    <property type="match status" value="1"/>
</dbReference>
<protein>
    <submittedName>
        <fullName evidence="2">Uncharacterized protein</fullName>
    </submittedName>
</protein>
<evidence type="ECO:0000256" key="1">
    <source>
        <dbReference type="SAM" id="MobiDB-lite"/>
    </source>
</evidence>
<comment type="caution">
    <text evidence="2">The sequence shown here is derived from an EMBL/GenBank/DDBJ whole genome shotgun (WGS) entry which is preliminary data.</text>
</comment>
<dbReference type="InterPro" id="IPR015943">
    <property type="entry name" value="WD40/YVTN_repeat-like_dom_sf"/>
</dbReference>
<dbReference type="PANTHER" id="PTHR45589">
    <property type="entry name" value="WD REPEAT DOMAIN 62, ISOFORM G"/>
    <property type="match status" value="1"/>
</dbReference>
<accession>A0A3S1B141</accession>
<evidence type="ECO:0000313" key="2">
    <source>
        <dbReference type="EMBL" id="RUS77357.1"/>
    </source>
</evidence>
<dbReference type="InterPro" id="IPR036322">
    <property type="entry name" value="WD40_repeat_dom_sf"/>
</dbReference>